<gene>
    <name evidence="2" type="ORF">PFISCL1PPCAC_21932</name>
</gene>
<protein>
    <recommendedName>
        <fullName evidence="4">G protein-coupled receptor</fullName>
    </recommendedName>
</protein>
<comment type="caution">
    <text evidence="2">The sequence shown here is derived from an EMBL/GenBank/DDBJ whole genome shotgun (WGS) entry which is preliminary data.</text>
</comment>
<dbReference type="PANTHER" id="PTHR31627:SF42">
    <property type="entry name" value="G_PROTEIN_RECEP_F1_2 DOMAIN-CONTAINING PROTEIN-RELATED"/>
    <property type="match status" value="1"/>
</dbReference>
<keyword evidence="1" id="KW-0472">Membrane</keyword>
<feature type="non-terminal residue" evidence="2">
    <location>
        <position position="136"/>
    </location>
</feature>
<dbReference type="Proteomes" id="UP001432322">
    <property type="component" value="Unassembled WGS sequence"/>
</dbReference>
<feature type="transmembrane region" description="Helical" evidence="1">
    <location>
        <begin position="39"/>
        <end position="59"/>
    </location>
</feature>
<dbReference type="PANTHER" id="PTHR31627">
    <property type="entry name" value="SERPENTINE RECEPTOR CLASS GAMMA-RELATED"/>
    <property type="match status" value="1"/>
</dbReference>
<feature type="non-terminal residue" evidence="2">
    <location>
        <position position="1"/>
    </location>
</feature>
<dbReference type="InterPro" id="IPR051119">
    <property type="entry name" value="Nematode_SR-like"/>
</dbReference>
<dbReference type="AlphaFoldDB" id="A0AAV5WG39"/>
<keyword evidence="1" id="KW-0812">Transmembrane</keyword>
<proteinExistence type="predicted"/>
<evidence type="ECO:0000256" key="1">
    <source>
        <dbReference type="SAM" id="Phobius"/>
    </source>
</evidence>
<reference evidence="2" key="1">
    <citation type="submission" date="2023-10" db="EMBL/GenBank/DDBJ databases">
        <title>Genome assembly of Pristionchus species.</title>
        <authorList>
            <person name="Yoshida K."/>
            <person name="Sommer R.J."/>
        </authorList>
    </citation>
    <scope>NUCLEOTIDE SEQUENCE</scope>
    <source>
        <strain evidence="2">RS5133</strain>
    </source>
</reference>
<dbReference type="EMBL" id="BTSY01000005">
    <property type="protein sequence ID" value="GMT30635.1"/>
    <property type="molecule type" value="Genomic_DNA"/>
</dbReference>
<sequence>LRVAYWSPLCAFAIITIALYVRLMLLIYKKRASPQFNTFFYKMFVTAGIFDLISIFWYISAQWTYVDQVFGARFLLTLNHDNIPNLCYYYIYYFLYAQIFVILLISANRLIAIHSPQSAVLKSCDSFPLLLLLIAT</sequence>
<evidence type="ECO:0008006" key="4">
    <source>
        <dbReference type="Google" id="ProtNLM"/>
    </source>
</evidence>
<dbReference type="Pfam" id="PF10323">
    <property type="entry name" value="7TM_GPCR_Srv"/>
    <property type="match status" value="1"/>
</dbReference>
<organism evidence="2 3">
    <name type="scientific">Pristionchus fissidentatus</name>
    <dbReference type="NCBI Taxonomy" id="1538716"/>
    <lineage>
        <taxon>Eukaryota</taxon>
        <taxon>Metazoa</taxon>
        <taxon>Ecdysozoa</taxon>
        <taxon>Nematoda</taxon>
        <taxon>Chromadorea</taxon>
        <taxon>Rhabditida</taxon>
        <taxon>Rhabditina</taxon>
        <taxon>Diplogasteromorpha</taxon>
        <taxon>Diplogasteroidea</taxon>
        <taxon>Neodiplogasteridae</taxon>
        <taxon>Pristionchus</taxon>
    </lineage>
</organism>
<keyword evidence="3" id="KW-1185">Reference proteome</keyword>
<evidence type="ECO:0000313" key="3">
    <source>
        <dbReference type="Proteomes" id="UP001432322"/>
    </source>
</evidence>
<accession>A0AAV5WG39</accession>
<dbReference type="InterPro" id="IPR019426">
    <property type="entry name" value="7TM_GPCR_serpentine_rcpt_Srv"/>
</dbReference>
<evidence type="ECO:0000313" key="2">
    <source>
        <dbReference type="EMBL" id="GMT30635.1"/>
    </source>
</evidence>
<feature type="transmembrane region" description="Helical" evidence="1">
    <location>
        <begin position="90"/>
        <end position="112"/>
    </location>
</feature>
<feature type="transmembrane region" description="Helical" evidence="1">
    <location>
        <begin position="6"/>
        <end position="27"/>
    </location>
</feature>
<name>A0AAV5WG39_9BILA</name>
<keyword evidence="1" id="KW-1133">Transmembrane helix</keyword>